<dbReference type="InterPro" id="IPR036397">
    <property type="entry name" value="RNaseH_sf"/>
</dbReference>
<dbReference type="CDD" id="cd04659">
    <property type="entry name" value="Piwi_piwi-like_ProArk"/>
    <property type="match status" value="1"/>
</dbReference>
<dbReference type="SUPFAM" id="SSF53098">
    <property type="entry name" value="Ribonuclease H-like"/>
    <property type="match status" value="1"/>
</dbReference>
<sequence>MTPFPTKIFDEPELEFGDRHHHPDPRLGLMDAGPLQTFVGDVIKVAVVGSAKTVEDAKGFIDTASTGIEGRSEKHPNLHPAFPGLSNQNPYRCRFEVDDGATAILSQAQIDKIAKEPSHEKAVEMAVDAIVEQLQMLDDGGSRPHVALVALPVRLIERVWSAKVDSDGTTEEEDSAGSDAPNFRGLLKARAMGLNFPIQIVWEDVLDDRAIIPRKIKETSARKIQDMAGRSWNLLTTLYYKGSGRIPWRRLPKEGEYTSCYIGISFYREVGGQQLFTSSAQMFDERGRGFVLKGNRAHTESRGRHPYMARDDAKELVGRVLAAYRTHHKTLPARVIVLKTSRFRQDEAEGIYEALSEAGTELRDLVWVQESYSVKVLRDGNYPVLRGTFVDLGGKGLLYTNGSMPYYGTYPGIYDPRPLLLCPHPGSDSTISQIAEEVLSLTKINWNSTQMNQRLPIPIRAARMVGEVLKYVKEGQAVSTDYPRYI</sequence>
<dbReference type="InterPro" id="IPR003165">
    <property type="entry name" value="Piwi"/>
</dbReference>
<evidence type="ECO:0000313" key="5">
    <source>
        <dbReference type="Proteomes" id="UP000285092"/>
    </source>
</evidence>
<name>A0A418NIJ1_9SPHN</name>
<gene>
    <name evidence="4" type="ORF">D2V04_08230</name>
</gene>
<dbReference type="SMART" id="SM00950">
    <property type="entry name" value="Piwi"/>
    <property type="match status" value="1"/>
</dbReference>
<dbReference type="InterPro" id="IPR012337">
    <property type="entry name" value="RNaseH-like_sf"/>
</dbReference>
<dbReference type="EMBL" id="QXFK01000015">
    <property type="protein sequence ID" value="RIV78764.1"/>
    <property type="molecule type" value="Genomic_DNA"/>
</dbReference>
<dbReference type="Proteomes" id="UP000285092">
    <property type="component" value="Unassembled WGS sequence"/>
</dbReference>
<reference evidence="4 5" key="1">
    <citation type="submission" date="2018-08" db="EMBL/GenBank/DDBJ databases">
        <title>Altererythrobacter sp.Ery1 and Ery12, the genome sequencing of novel strains in genus Alterythrobacter.</title>
        <authorList>
            <person name="Cheng H."/>
            <person name="Wu Y.-H."/>
            <person name="Fang C."/>
            <person name="Xu X.-W."/>
        </authorList>
    </citation>
    <scope>NUCLEOTIDE SEQUENCE [LARGE SCALE GENOMIC DNA]</scope>
    <source>
        <strain evidence="4 5">Ery1</strain>
    </source>
</reference>
<dbReference type="RefSeq" id="WP_119512926.1">
    <property type="nucleotide sequence ID" value="NZ_QXFK01000015.1"/>
</dbReference>
<evidence type="ECO:0000313" key="4">
    <source>
        <dbReference type="EMBL" id="RIV78764.1"/>
    </source>
</evidence>
<dbReference type="OrthoDB" id="580851at2"/>
<feature type="domain" description="Piwi" evidence="3">
    <location>
        <begin position="195"/>
        <end position="474"/>
    </location>
</feature>
<evidence type="ECO:0000256" key="1">
    <source>
        <dbReference type="ARBA" id="ARBA00035012"/>
    </source>
</evidence>
<dbReference type="AlphaFoldDB" id="A0A418NIJ1"/>
<evidence type="ECO:0000256" key="2">
    <source>
        <dbReference type="ARBA" id="ARBA00035032"/>
    </source>
</evidence>
<protein>
    <recommendedName>
        <fullName evidence="2">Protein argonaute</fullName>
    </recommendedName>
</protein>
<dbReference type="Gene3D" id="3.30.420.10">
    <property type="entry name" value="Ribonuclease H-like superfamily/Ribonuclease H"/>
    <property type="match status" value="1"/>
</dbReference>
<comment type="similarity">
    <text evidence="1">Belongs to the argonaute family. Long pAgo subfamily.</text>
</comment>
<comment type="caution">
    <text evidence="4">The sequence shown here is derived from an EMBL/GenBank/DDBJ whole genome shotgun (WGS) entry which is preliminary data.</text>
</comment>
<dbReference type="GO" id="GO:0003676">
    <property type="term" value="F:nucleic acid binding"/>
    <property type="evidence" value="ECO:0007669"/>
    <property type="project" value="InterPro"/>
</dbReference>
<evidence type="ECO:0000259" key="3">
    <source>
        <dbReference type="SMART" id="SM00950"/>
    </source>
</evidence>
<accession>A0A418NIJ1</accession>
<keyword evidence="5" id="KW-1185">Reference proteome</keyword>
<proteinExistence type="inferred from homology"/>
<organism evidence="4 5">
    <name type="scientific">Pelagerythrobacter aerophilus</name>
    <dbReference type="NCBI Taxonomy" id="2306995"/>
    <lineage>
        <taxon>Bacteria</taxon>
        <taxon>Pseudomonadati</taxon>
        <taxon>Pseudomonadota</taxon>
        <taxon>Alphaproteobacteria</taxon>
        <taxon>Sphingomonadales</taxon>
        <taxon>Erythrobacteraceae</taxon>
        <taxon>Pelagerythrobacter</taxon>
    </lineage>
</organism>